<dbReference type="InterPro" id="IPR029064">
    <property type="entry name" value="Ribosomal_eL30-like_sf"/>
</dbReference>
<evidence type="ECO:0000313" key="2">
    <source>
        <dbReference type="Proteomes" id="UP000295832"/>
    </source>
</evidence>
<dbReference type="Pfam" id="PF07997">
    <property type="entry name" value="DUF1694"/>
    <property type="match status" value="1"/>
</dbReference>
<name>A0A4R8HG17_9FIRM</name>
<dbReference type="STRING" id="926561.GCA_000379025_00993"/>
<keyword evidence="2" id="KW-1185">Reference proteome</keyword>
<dbReference type="RefSeq" id="WP_134114128.1">
    <property type="nucleotide sequence ID" value="NZ_SOEG01000001.1"/>
</dbReference>
<dbReference type="EMBL" id="SOEG01000001">
    <property type="protein sequence ID" value="TDX59176.1"/>
    <property type="molecule type" value="Genomic_DNA"/>
</dbReference>
<accession>A0A4R8HG17</accession>
<comment type="caution">
    <text evidence="1">The sequence shown here is derived from an EMBL/GenBank/DDBJ whole genome shotgun (WGS) entry which is preliminary data.</text>
</comment>
<organism evidence="1 2">
    <name type="scientific">Orenia marismortui</name>
    <dbReference type="NCBI Taxonomy" id="46469"/>
    <lineage>
        <taxon>Bacteria</taxon>
        <taxon>Bacillati</taxon>
        <taxon>Bacillota</taxon>
        <taxon>Clostridia</taxon>
        <taxon>Halanaerobiales</taxon>
        <taxon>Halobacteroidaceae</taxon>
        <taxon>Orenia</taxon>
    </lineage>
</organism>
<proteinExistence type="predicted"/>
<gene>
    <name evidence="1" type="ORF">C7959_10163</name>
</gene>
<dbReference type="SUPFAM" id="SSF160515">
    <property type="entry name" value="YueI-like"/>
    <property type="match status" value="1"/>
</dbReference>
<dbReference type="Gene3D" id="3.30.1330.30">
    <property type="match status" value="1"/>
</dbReference>
<reference evidence="1 2" key="1">
    <citation type="submission" date="2019-03" db="EMBL/GenBank/DDBJ databases">
        <title>Subsurface microbial communities from deep shales in Ohio and West Virginia, USA.</title>
        <authorList>
            <person name="Wrighton K."/>
        </authorList>
    </citation>
    <scope>NUCLEOTIDE SEQUENCE [LARGE SCALE GENOMIC DNA]</scope>
    <source>
        <strain evidence="1 2">MSL 6dP</strain>
    </source>
</reference>
<dbReference type="Proteomes" id="UP000295832">
    <property type="component" value="Unassembled WGS sequence"/>
</dbReference>
<dbReference type="InterPro" id="IPR012543">
    <property type="entry name" value="DUF1694"/>
</dbReference>
<dbReference type="AlphaFoldDB" id="A0A4R8HG17"/>
<protein>
    <submittedName>
        <fullName evidence="1">Uncharacterized protein YueI</fullName>
    </submittedName>
</protein>
<evidence type="ECO:0000313" key="1">
    <source>
        <dbReference type="EMBL" id="TDX59176.1"/>
    </source>
</evidence>
<sequence>MSEDNDLQEEIIMGQQGKSKLEQTVSAGINGGFEFKKGEKNRFLGEFRERVLQALTFEQVEEAGTYPEVLEAIKDTEAMKLIINRQVDMDRAKDYINLARDYDLSFKKVDSPDFKGDVALIVVSDHAVNKKGIFIKDRNSKLQEKGIPEEIINAKGKKICDKCYDLISKKVPEEKDNYYKFTWFDKLIGKECPGDH</sequence>